<reference evidence="1 2" key="1">
    <citation type="submission" date="2015-06" db="EMBL/GenBank/DDBJ databases">
        <authorList>
            <person name="Xie B.-B."/>
            <person name="Rong J.-C."/>
            <person name="Qin Q.-L."/>
            <person name="Zhang Y.-Z."/>
        </authorList>
    </citation>
    <scope>NUCLEOTIDE SEQUENCE [LARGE SCALE GENOMIC DNA]</scope>
    <source>
        <strain evidence="1 2">KMM 3549</strain>
    </source>
</reference>
<keyword evidence="2" id="KW-1185">Reference proteome</keyword>
<protein>
    <submittedName>
        <fullName evidence="1">Uncharacterized protein</fullName>
    </submittedName>
</protein>
<gene>
    <name evidence="1" type="ORF">PISS_a3423</name>
</gene>
<sequence>MPPAKITGVGVIRVVFIKPPIKISAAILALYRLGANLYQCKSISI</sequence>
<name>A0ABM6N7E9_9GAMM</name>
<dbReference type="Proteomes" id="UP000217258">
    <property type="component" value="Chromosome I"/>
</dbReference>
<evidence type="ECO:0000313" key="1">
    <source>
        <dbReference type="EMBL" id="ATC92092.1"/>
    </source>
</evidence>
<dbReference type="EMBL" id="CP011030">
    <property type="protein sequence ID" value="ATC92092.1"/>
    <property type="molecule type" value="Genomic_DNA"/>
</dbReference>
<evidence type="ECO:0000313" key="2">
    <source>
        <dbReference type="Proteomes" id="UP000217258"/>
    </source>
</evidence>
<organism evidence="1 2">
    <name type="scientific">Pseudoalteromonas issachenkonii</name>
    <dbReference type="NCBI Taxonomy" id="152297"/>
    <lineage>
        <taxon>Bacteria</taxon>
        <taxon>Pseudomonadati</taxon>
        <taxon>Pseudomonadota</taxon>
        <taxon>Gammaproteobacteria</taxon>
        <taxon>Alteromonadales</taxon>
        <taxon>Pseudoalteromonadaceae</taxon>
        <taxon>Pseudoalteromonas</taxon>
    </lineage>
</organism>
<proteinExistence type="predicted"/>
<accession>A0ABM6N7E9</accession>